<dbReference type="RefSeq" id="WP_078696536.1">
    <property type="nucleotide sequence ID" value="NZ_FUYH01000009.1"/>
</dbReference>
<dbReference type="AlphaFoldDB" id="A0A1T4XJV0"/>
<evidence type="ECO:0000313" key="2">
    <source>
        <dbReference type="Proteomes" id="UP000190105"/>
    </source>
</evidence>
<protein>
    <submittedName>
        <fullName evidence="1">Uncharacterized protein</fullName>
    </submittedName>
</protein>
<keyword evidence="2" id="KW-1185">Reference proteome</keyword>
<reference evidence="2" key="1">
    <citation type="submission" date="2017-02" db="EMBL/GenBank/DDBJ databases">
        <authorList>
            <person name="Varghese N."/>
            <person name="Submissions S."/>
        </authorList>
    </citation>
    <scope>NUCLEOTIDE SEQUENCE [LARGE SCALE GENOMIC DNA]</scope>
    <source>
        <strain evidence="2">USBA 833</strain>
    </source>
</reference>
<evidence type="ECO:0000313" key="1">
    <source>
        <dbReference type="EMBL" id="SKA89395.1"/>
    </source>
</evidence>
<dbReference type="OrthoDB" id="1954287at2"/>
<gene>
    <name evidence="1" type="ORF">SAMN05443428_109118</name>
</gene>
<sequence length="216" mass="25578">MEFNGLVGMDFDFFKKKDKMTKEEYEAARNEVKQHFRSLCYEVQKIYHKKTGGVLELDKEFQNFNKRSNAIVAECKNCQNKFKVNIHLGGDNLSVELIFKSETKEQCEYIIEILKNKKSIIWEYFMSNKYMILCVDYISKTKKSSSLKIASFELNNKNYDNILKFIEGNFNEGRYEFNFIISFSYNKNECLKQNKNFANTVHEAFVSIIEIEKRLA</sequence>
<name>A0A1T4XJV0_9CLOT</name>
<proteinExistence type="predicted"/>
<accession>A0A1T4XJV0</accession>
<dbReference type="EMBL" id="FUYH01000009">
    <property type="protein sequence ID" value="SKA89395.1"/>
    <property type="molecule type" value="Genomic_DNA"/>
</dbReference>
<dbReference type="Proteomes" id="UP000190105">
    <property type="component" value="Unassembled WGS sequence"/>
</dbReference>
<organism evidence="1 2">
    <name type="scientific">Caloramator quimbayensis</name>
    <dbReference type="NCBI Taxonomy" id="1147123"/>
    <lineage>
        <taxon>Bacteria</taxon>
        <taxon>Bacillati</taxon>
        <taxon>Bacillota</taxon>
        <taxon>Clostridia</taxon>
        <taxon>Eubacteriales</taxon>
        <taxon>Clostridiaceae</taxon>
        <taxon>Caloramator</taxon>
    </lineage>
</organism>
<dbReference type="STRING" id="1147123.SAMN05443428_109118"/>